<dbReference type="InterPro" id="IPR051938">
    <property type="entry name" value="Apopto_cytoskel_mod"/>
</dbReference>
<feature type="region of interest" description="Disordered" evidence="2">
    <location>
        <begin position="73"/>
        <end position="121"/>
    </location>
</feature>
<dbReference type="Proteomes" id="UP000284375">
    <property type="component" value="Unassembled WGS sequence"/>
</dbReference>
<feature type="region of interest" description="Disordered" evidence="2">
    <location>
        <begin position="870"/>
        <end position="890"/>
    </location>
</feature>
<organism evidence="4 5">
    <name type="scientific">Cytospora chrysosperma</name>
    <name type="common">Cytospora canker fungus</name>
    <name type="synonym">Sphaeria chrysosperma</name>
    <dbReference type="NCBI Taxonomy" id="252740"/>
    <lineage>
        <taxon>Eukaryota</taxon>
        <taxon>Fungi</taxon>
        <taxon>Dikarya</taxon>
        <taxon>Ascomycota</taxon>
        <taxon>Pezizomycotina</taxon>
        <taxon>Sordariomycetes</taxon>
        <taxon>Sordariomycetidae</taxon>
        <taxon>Diaporthales</taxon>
        <taxon>Cytosporaceae</taxon>
        <taxon>Cytospora</taxon>
    </lineage>
</organism>
<feature type="region of interest" description="Disordered" evidence="2">
    <location>
        <begin position="923"/>
        <end position="958"/>
    </location>
</feature>
<dbReference type="EMBL" id="LJZO01000001">
    <property type="protein sequence ID" value="ROW05561.1"/>
    <property type="molecule type" value="Genomic_DNA"/>
</dbReference>
<dbReference type="STRING" id="252740.A0A423WQ78"/>
<feature type="compositionally biased region" description="Pro residues" evidence="2">
    <location>
        <begin position="186"/>
        <end position="195"/>
    </location>
</feature>
<dbReference type="PRINTS" id="PR00625">
    <property type="entry name" value="JDOMAIN"/>
</dbReference>
<sequence>MVKIDFNQDYYADLEVGPSAGIEDIRRSYRKLALRYHPDRNPGSEIAAGQRFQIIQAAYEVLTNAEQKQRYDISRRTRYGGASGVKGNPYQDISKNYPPPPRPPGFAPRTAPKRAPAPSAADTYAKFAKDVPPTVPRASRKPAESTFTWQAWEQMRSGAKGKTTGSQTAGSGTSAKAPGTSKPASTAPPPVPPRSPQKQAKGSFGNRVNRGYTPHSPSGDEPPVASNNYFTTRTRENPFSETPGDEPPVASNNYSTTRTREKPFMETSGDEPPVVSNNYSTRTRENLFSEASGDEPPVTNNNYSTRTRENLFSEASGDEPPVVSNNYSTTRTREKPFSEASGDEPPVVSNNYFTTRTREDPFFSETSTAARARQRDSPTPSPPDPDPSNPDPAADFRDSTYVDTRQRTPNRTPVGQKLDPSLGANVNRSRSTRESTRGLYRDAEDDSPSTSSHQRSTSAPGDPEPSPEGSPEGKQGEKEAFTGGNDGAAAQNGSNSAFESQDRAQERNPDAGGHSTMPNAQGANALGGTGPRDRDNSKLYASQPHFHSQFPTYEVHQTAQRATGRAGDEKYLQKKTLNLPPELHELLSRQSSSEDKSTFNSGLNAFDHKMHNLLSQLSAMKYSTPYGLGTQSGGLQDAAQPQRASQQTSNADNNAHSFDFQYAEHSFTPDPHKFTRNSADNINTRFVADESDATNWQFSAGSPISEDGRPALPRSKSGSRIGRKPPFQAQPSQAPFVEPTNGNAPPPNSSFNPEEWSEKIGPQIFQAPGQTQKANTIRPIRNPSKKPKPVRMTAGTAGMVESDENSSGQEDIPLKSPATADTNDLNGHASPNAMDIDNPLEVNGVRNIHVEPSRPEWRAGDVKGMKADAMPAADPPTGAVPPVGGSEDSEEFRTTFSDLRNVEPFAQPATGLESFGDIKSNLPFPSSASGQVPIQKGSSKPVKLDLPEAPKPPSAPPTLAVQGLKPSAAAWTKYVGNFYGYLTEWHEYNTKFSDHFQARTVEVQKKLADPGWVESRDGAGVQEYLRWAEEDRQVRAKWTEASHSHEMNVRVFVAHRDKMMK</sequence>
<feature type="compositionally biased region" description="Basic and acidic residues" evidence="2">
    <location>
        <begin position="394"/>
        <end position="406"/>
    </location>
</feature>
<dbReference type="CDD" id="cd06257">
    <property type="entry name" value="DnaJ"/>
    <property type="match status" value="1"/>
</dbReference>
<evidence type="ECO:0000259" key="3">
    <source>
        <dbReference type="PROSITE" id="PS50076"/>
    </source>
</evidence>
<evidence type="ECO:0000313" key="5">
    <source>
        <dbReference type="Proteomes" id="UP000284375"/>
    </source>
</evidence>
<dbReference type="PANTHER" id="PTHR44145">
    <property type="entry name" value="DNAJ HOMOLOG SUBFAMILY A MEMBER 3, MITOCHONDRIAL"/>
    <property type="match status" value="1"/>
</dbReference>
<dbReference type="InterPro" id="IPR001623">
    <property type="entry name" value="DnaJ_domain"/>
</dbReference>
<feature type="compositionally biased region" description="Polar residues" evidence="2">
    <location>
        <begin position="923"/>
        <end position="938"/>
    </location>
</feature>
<evidence type="ECO:0000313" key="4">
    <source>
        <dbReference type="EMBL" id="ROW05561.1"/>
    </source>
</evidence>
<feature type="compositionally biased region" description="Low complexity" evidence="2">
    <location>
        <begin position="107"/>
        <end position="121"/>
    </location>
</feature>
<dbReference type="SUPFAM" id="SSF46565">
    <property type="entry name" value="Chaperone J-domain"/>
    <property type="match status" value="1"/>
</dbReference>
<name>A0A423WQ78_CYTCH</name>
<feature type="compositionally biased region" description="Pro residues" evidence="2">
    <location>
        <begin position="97"/>
        <end position="106"/>
    </location>
</feature>
<evidence type="ECO:0000256" key="2">
    <source>
        <dbReference type="SAM" id="MobiDB-lite"/>
    </source>
</evidence>
<accession>A0A423WQ78</accession>
<dbReference type="PANTHER" id="PTHR44145:SF3">
    <property type="entry name" value="DNAJ HOMOLOG SUBFAMILY A MEMBER 3, MITOCHONDRIAL"/>
    <property type="match status" value="1"/>
</dbReference>
<evidence type="ECO:0000256" key="1">
    <source>
        <dbReference type="ARBA" id="ARBA00023186"/>
    </source>
</evidence>
<dbReference type="SMART" id="SM00271">
    <property type="entry name" value="DnaJ"/>
    <property type="match status" value="1"/>
</dbReference>
<protein>
    <recommendedName>
        <fullName evidence="3">J domain-containing protein</fullName>
    </recommendedName>
</protein>
<feature type="compositionally biased region" description="Polar residues" evidence="2">
    <location>
        <begin position="642"/>
        <end position="653"/>
    </location>
</feature>
<dbReference type="Pfam" id="PF00226">
    <property type="entry name" value="DnaJ"/>
    <property type="match status" value="1"/>
</dbReference>
<reference evidence="4 5" key="1">
    <citation type="submission" date="2015-09" db="EMBL/GenBank/DDBJ databases">
        <title>Host preference determinants of Valsa canker pathogens revealed by comparative genomics.</title>
        <authorList>
            <person name="Yin Z."/>
            <person name="Huang L."/>
        </authorList>
    </citation>
    <scope>NUCLEOTIDE SEQUENCE [LARGE SCALE GENOMIC DNA]</scope>
    <source>
        <strain evidence="4 5">YSFL</strain>
    </source>
</reference>
<dbReference type="Gene3D" id="1.10.287.110">
    <property type="entry name" value="DnaJ domain"/>
    <property type="match status" value="1"/>
</dbReference>
<feature type="compositionally biased region" description="Low complexity" evidence="2">
    <location>
        <begin position="448"/>
        <end position="461"/>
    </location>
</feature>
<feature type="compositionally biased region" description="Basic and acidic residues" evidence="2">
    <location>
        <begin position="500"/>
        <end position="509"/>
    </location>
</feature>
<dbReference type="OrthoDB" id="10250354at2759"/>
<feature type="region of interest" description="Disordered" evidence="2">
    <location>
        <begin position="156"/>
        <end position="568"/>
    </location>
</feature>
<feature type="compositionally biased region" description="Polar residues" evidence="2">
    <location>
        <begin position="545"/>
        <end position="561"/>
    </location>
</feature>
<feature type="domain" description="J" evidence="3">
    <location>
        <begin position="9"/>
        <end position="75"/>
    </location>
</feature>
<feature type="compositionally biased region" description="Basic and acidic residues" evidence="2">
    <location>
        <begin position="431"/>
        <end position="442"/>
    </location>
</feature>
<feature type="compositionally biased region" description="Pro residues" evidence="2">
    <location>
        <begin position="379"/>
        <end position="390"/>
    </location>
</feature>
<gene>
    <name evidence="4" type="ORF">VSDG_00408</name>
</gene>
<dbReference type="PROSITE" id="PS50076">
    <property type="entry name" value="DNAJ_2"/>
    <property type="match status" value="1"/>
</dbReference>
<feature type="region of interest" description="Disordered" evidence="2">
    <location>
        <begin position="697"/>
        <end position="836"/>
    </location>
</feature>
<comment type="caution">
    <text evidence="4">The sequence shown here is derived from an EMBL/GenBank/DDBJ whole genome shotgun (WGS) entry which is preliminary data.</text>
</comment>
<dbReference type="AlphaFoldDB" id="A0A423WQ78"/>
<dbReference type="InterPro" id="IPR036869">
    <property type="entry name" value="J_dom_sf"/>
</dbReference>
<feature type="region of interest" description="Disordered" evidence="2">
    <location>
        <begin position="632"/>
        <end position="653"/>
    </location>
</feature>
<feature type="compositionally biased region" description="Low complexity" evidence="2">
    <location>
        <begin position="725"/>
        <end position="736"/>
    </location>
</feature>
<keyword evidence="1" id="KW-0143">Chaperone</keyword>
<dbReference type="PROSITE" id="PS00636">
    <property type="entry name" value="DNAJ_1"/>
    <property type="match status" value="1"/>
</dbReference>
<proteinExistence type="predicted"/>
<dbReference type="InterPro" id="IPR018253">
    <property type="entry name" value="DnaJ_domain_CS"/>
</dbReference>
<keyword evidence="5" id="KW-1185">Reference proteome</keyword>
<feature type="compositionally biased region" description="Low complexity" evidence="2">
    <location>
        <begin position="157"/>
        <end position="185"/>
    </location>
</feature>